<keyword evidence="4 6" id="KW-0472">Membrane</keyword>
<dbReference type="Proteomes" id="UP001324287">
    <property type="component" value="Chromosome"/>
</dbReference>
<keyword evidence="9" id="KW-1185">Reference proteome</keyword>
<sequence length="269" mass="30041">MTVELFGQEIRLLFLSQENGIKLLLTLGLVLFLLLLRWAARFLARTVVRGVHHERARFWTRQAINLVAALLLFLGFLSIWFDDPTRLATGIGLVTAGLAFALQKVITALAGYVVILRGDTFNVGDRITMGGVRGDVIALGFIRTTIMEMGQPPAVQNADPAQWVRSRQYTGRVVTVTNDKVFDEAVYNYTRDFPTCGRKSPCRSVIRTTARGPRRSCWRRRDGTPSRPRTCRPRRWPRCVRSTSSAAPTSSRRCTGGSPTTGWSSRPAS</sequence>
<organism evidence="8 9">
    <name type="scientific">Blastococcus brunescens</name>
    <dbReference type="NCBI Taxonomy" id="1564165"/>
    <lineage>
        <taxon>Bacteria</taxon>
        <taxon>Bacillati</taxon>
        <taxon>Actinomycetota</taxon>
        <taxon>Actinomycetes</taxon>
        <taxon>Geodermatophilales</taxon>
        <taxon>Geodermatophilaceae</taxon>
        <taxon>Blastococcus</taxon>
    </lineage>
</organism>
<evidence type="ECO:0000256" key="2">
    <source>
        <dbReference type="ARBA" id="ARBA00022692"/>
    </source>
</evidence>
<feature type="compositionally biased region" description="Polar residues" evidence="5">
    <location>
        <begin position="257"/>
        <end position="269"/>
    </location>
</feature>
<evidence type="ECO:0000313" key="9">
    <source>
        <dbReference type="Proteomes" id="UP001324287"/>
    </source>
</evidence>
<proteinExistence type="predicted"/>
<dbReference type="Gene3D" id="2.30.30.60">
    <property type="match status" value="1"/>
</dbReference>
<feature type="transmembrane region" description="Helical" evidence="6">
    <location>
        <begin position="63"/>
        <end position="81"/>
    </location>
</feature>
<dbReference type="PANTHER" id="PTHR30566">
    <property type="entry name" value="YNAI-RELATED MECHANOSENSITIVE ION CHANNEL"/>
    <property type="match status" value="1"/>
</dbReference>
<keyword evidence="2 6" id="KW-0812">Transmembrane</keyword>
<feature type="transmembrane region" description="Helical" evidence="6">
    <location>
        <begin position="87"/>
        <end position="116"/>
    </location>
</feature>
<feature type="region of interest" description="Disordered" evidence="5">
    <location>
        <begin position="239"/>
        <end position="269"/>
    </location>
</feature>
<evidence type="ECO:0000256" key="3">
    <source>
        <dbReference type="ARBA" id="ARBA00022989"/>
    </source>
</evidence>
<dbReference type="PANTHER" id="PTHR30566:SF5">
    <property type="entry name" value="MECHANOSENSITIVE ION CHANNEL PROTEIN 1, MITOCHONDRIAL-RELATED"/>
    <property type="match status" value="1"/>
</dbReference>
<accession>A0ABZ1AZF1</accession>
<name>A0ABZ1AZF1_9ACTN</name>
<dbReference type="InterPro" id="IPR010920">
    <property type="entry name" value="LSM_dom_sf"/>
</dbReference>
<evidence type="ECO:0000256" key="4">
    <source>
        <dbReference type="ARBA" id="ARBA00023136"/>
    </source>
</evidence>
<evidence type="ECO:0000259" key="7">
    <source>
        <dbReference type="Pfam" id="PF00924"/>
    </source>
</evidence>
<dbReference type="EMBL" id="CP141261">
    <property type="protein sequence ID" value="WRL62813.1"/>
    <property type="molecule type" value="Genomic_DNA"/>
</dbReference>
<comment type="subcellular location">
    <subcellularLocation>
        <location evidence="1">Membrane</location>
    </subcellularLocation>
</comment>
<dbReference type="SUPFAM" id="SSF50182">
    <property type="entry name" value="Sm-like ribonucleoproteins"/>
    <property type="match status" value="1"/>
</dbReference>
<dbReference type="InterPro" id="IPR023408">
    <property type="entry name" value="MscS_beta-dom_sf"/>
</dbReference>
<dbReference type="Pfam" id="PF00924">
    <property type="entry name" value="MS_channel_2nd"/>
    <property type="match status" value="1"/>
</dbReference>
<protein>
    <submittedName>
        <fullName evidence="8">Mechanosensitive ion channel domain-containing protein</fullName>
    </submittedName>
</protein>
<gene>
    <name evidence="8" type="ORF">U6N30_23430</name>
</gene>
<evidence type="ECO:0000313" key="8">
    <source>
        <dbReference type="EMBL" id="WRL62813.1"/>
    </source>
</evidence>
<feature type="domain" description="Mechanosensitive ion channel MscS" evidence="7">
    <location>
        <begin position="106"/>
        <end position="149"/>
    </location>
</feature>
<dbReference type="RefSeq" id="WP_324274162.1">
    <property type="nucleotide sequence ID" value="NZ_CP141261.1"/>
</dbReference>
<evidence type="ECO:0000256" key="6">
    <source>
        <dbReference type="SAM" id="Phobius"/>
    </source>
</evidence>
<feature type="compositionally biased region" description="Low complexity" evidence="5">
    <location>
        <begin position="239"/>
        <end position="253"/>
    </location>
</feature>
<keyword evidence="3 6" id="KW-1133">Transmembrane helix</keyword>
<dbReference type="InterPro" id="IPR006685">
    <property type="entry name" value="MscS_channel_2nd"/>
</dbReference>
<feature type="transmembrane region" description="Helical" evidence="6">
    <location>
        <begin position="20"/>
        <end position="43"/>
    </location>
</feature>
<evidence type="ECO:0000256" key="1">
    <source>
        <dbReference type="ARBA" id="ARBA00004370"/>
    </source>
</evidence>
<reference evidence="8 9" key="1">
    <citation type="submission" date="2023-12" db="EMBL/GenBank/DDBJ databases">
        <title>Blastococcus brunescens sp. nov., an actonobacterium isolated from sandstone collected in sahara desert.</title>
        <authorList>
            <person name="Gtari M."/>
            <person name="Ghodhbane F."/>
        </authorList>
    </citation>
    <scope>NUCLEOTIDE SEQUENCE [LARGE SCALE GENOMIC DNA]</scope>
    <source>
        <strain evidence="8 9">BMG 8361</strain>
    </source>
</reference>
<evidence type="ECO:0000256" key="5">
    <source>
        <dbReference type="SAM" id="MobiDB-lite"/>
    </source>
</evidence>